<reference evidence="10 11" key="1">
    <citation type="submission" date="2020-03" db="EMBL/GenBank/DDBJ databases">
        <title>Sequencing the genomes of 1000 actinobacteria strains.</title>
        <authorList>
            <person name="Klenk H.-P."/>
        </authorList>
    </citation>
    <scope>NUCLEOTIDE SEQUENCE [LARGE SCALE GENOMIC DNA]</scope>
    <source>
        <strain evidence="10 11">DSM 45668</strain>
    </source>
</reference>
<dbReference type="EMBL" id="JAANOU010000001">
    <property type="protein sequence ID" value="NIH83043.1"/>
    <property type="molecule type" value="Genomic_DNA"/>
</dbReference>
<feature type="chain" id="PRO_5045381927" evidence="8">
    <location>
        <begin position="21"/>
        <end position="204"/>
    </location>
</feature>
<feature type="region of interest" description="Disordered" evidence="7">
    <location>
        <begin position="32"/>
        <end position="87"/>
    </location>
</feature>
<name>A0ABX0T1C3_9PSEU</name>
<evidence type="ECO:0000256" key="2">
    <source>
        <dbReference type="ARBA" id="ARBA00022679"/>
    </source>
</evidence>
<evidence type="ECO:0000256" key="3">
    <source>
        <dbReference type="ARBA" id="ARBA00022960"/>
    </source>
</evidence>
<evidence type="ECO:0000256" key="7">
    <source>
        <dbReference type="SAM" id="MobiDB-lite"/>
    </source>
</evidence>
<dbReference type="CDD" id="cd16913">
    <property type="entry name" value="YkuD_like"/>
    <property type="match status" value="1"/>
</dbReference>
<dbReference type="SUPFAM" id="SSF141523">
    <property type="entry name" value="L,D-transpeptidase catalytic domain-like"/>
    <property type="match status" value="1"/>
</dbReference>
<keyword evidence="11" id="KW-1185">Reference proteome</keyword>
<dbReference type="Gene3D" id="2.40.440.10">
    <property type="entry name" value="L,D-transpeptidase catalytic domain-like"/>
    <property type="match status" value="1"/>
</dbReference>
<evidence type="ECO:0000256" key="6">
    <source>
        <dbReference type="PROSITE-ProRule" id="PRU01373"/>
    </source>
</evidence>
<feature type="compositionally biased region" description="Low complexity" evidence="7">
    <location>
        <begin position="36"/>
        <end position="83"/>
    </location>
</feature>
<comment type="caution">
    <text evidence="10">The sequence shown here is derived from an EMBL/GenBank/DDBJ whole genome shotgun (WGS) entry which is preliminary data.</text>
</comment>
<dbReference type="InterPro" id="IPR050979">
    <property type="entry name" value="LD-transpeptidase"/>
</dbReference>
<feature type="active site" description="Nucleophile" evidence="6">
    <location>
        <position position="179"/>
    </location>
</feature>
<dbReference type="Pfam" id="PF03734">
    <property type="entry name" value="YkuD"/>
    <property type="match status" value="1"/>
</dbReference>
<dbReference type="InterPro" id="IPR038063">
    <property type="entry name" value="Transpep_catalytic_dom"/>
</dbReference>
<dbReference type="PROSITE" id="PS52029">
    <property type="entry name" value="LD_TPASE"/>
    <property type="match status" value="1"/>
</dbReference>
<protein>
    <submittedName>
        <fullName evidence="10">Iron-regulated membrane protein</fullName>
    </submittedName>
</protein>
<dbReference type="InterPro" id="IPR005490">
    <property type="entry name" value="LD_TPept_cat_dom"/>
</dbReference>
<evidence type="ECO:0000313" key="11">
    <source>
        <dbReference type="Proteomes" id="UP000754495"/>
    </source>
</evidence>
<keyword evidence="5 6" id="KW-0961">Cell wall biogenesis/degradation</keyword>
<dbReference type="PROSITE" id="PS51257">
    <property type="entry name" value="PROKAR_LIPOPROTEIN"/>
    <property type="match status" value="1"/>
</dbReference>
<evidence type="ECO:0000259" key="9">
    <source>
        <dbReference type="PROSITE" id="PS52029"/>
    </source>
</evidence>
<dbReference type="RefSeq" id="WP_313886266.1">
    <property type="nucleotide sequence ID" value="NZ_JAANOU010000001.1"/>
</dbReference>
<gene>
    <name evidence="10" type="ORF">FHX46_005573</name>
</gene>
<feature type="signal peptide" evidence="8">
    <location>
        <begin position="1"/>
        <end position="20"/>
    </location>
</feature>
<keyword evidence="8" id="KW-0732">Signal</keyword>
<evidence type="ECO:0000256" key="8">
    <source>
        <dbReference type="SAM" id="SignalP"/>
    </source>
</evidence>
<dbReference type="Proteomes" id="UP000754495">
    <property type="component" value="Unassembled WGS sequence"/>
</dbReference>
<organism evidence="10 11">
    <name type="scientific">Amycolatopsis viridis</name>
    <dbReference type="NCBI Taxonomy" id="185678"/>
    <lineage>
        <taxon>Bacteria</taxon>
        <taxon>Bacillati</taxon>
        <taxon>Actinomycetota</taxon>
        <taxon>Actinomycetes</taxon>
        <taxon>Pseudonocardiales</taxon>
        <taxon>Pseudonocardiaceae</taxon>
        <taxon>Amycolatopsis</taxon>
    </lineage>
</organism>
<keyword evidence="3 6" id="KW-0133">Cell shape</keyword>
<comment type="pathway">
    <text evidence="1 6">Cell wall biogenesis; peptidoglycan biosynthesis.</text>
</comment>
<dbReference type="PANTHER" id="PTHR30582:SF33">
    <property type="entry name" value="EXPORTED PROTEIN"/>
    <property type="match status" value="1"/>
</dbReference>
<evidence type="ECO:0000256" key="5">
    <source>
        <dbReference type="ARBA" id="ARBA00023316"/>
    </source>
</evidence>
<dbReference type="PANTHER" id="PTHR30582">
    <property type="entry name" value="L,D-TRANSPEPTIDASE"/>
    <property type="match status" value="1"/>
</dbReference>
<feature type="domain" description="L,D-TPase catalytic" evidence="9">
    <location>
        <begin position="97"/>
        <end position="203"/>
    </location>
</feature>
<keyword evidence="2" id="KW-0808">Transferase</keyword>
<accession>A0ABX0T1C3</accession>
<proteinExistence type="predicted"/>
<evidence type="ECO:0000256" key="4">
    <source>
        <dbReference type="ARBA" id="ARBA00022984"/>
    </source>
</evidence>
<keyword evidence="4 6" id="KW-0573">Peptidoglycan synthesis</keyword>
<sequence>MTVKKIMLAVSAAAAVLVLAACGTASEQAAGLQQVAATASTTTTTPPSSTSSAPASSSSRATASSSPSRSSTPTSTPKKPAPTQEAQAAGVPCAATVDACVDLSARKAWLLHDGQIVYGPVQIMPGMASHPTPVGTFRVSSKVKDYHSREFDAPMPNSVFFQSGIAFHEGSLSKYSHGCIHLSSSASEKFFASLSTGDTVQVVG</sequence>
<evidence type="ECO:0000256" key="1">
    <source>
        <dbReference type="ARBA" id="ARBA00004752"/>
    </source>
</evidence>
<feature type="active site" description="Proton donor/acceptor" evidence="6">
    <location>
        <position position="168"/>
    </location>
</feature>
<evidence type="ECO:0000313" key="10">
    <source>
        <dbReference type="EMBL" id="NIH83043.1"/>
    </source>
</evidence>